<dbReference type="SUPFAM" id="SSF55008">
    <property type="entry name" value="HMA, heavy metal-associated domain"/>
    <property type="match status" value="1"/>
</dbReference>
<organism evidence="14 15">
    <name type="scientific">Geotrypetes seraphini</name>
    <name type="common">Gaboon caecilian</name>
    <name type="synonym">Caecilia seraphini</name>
    <dbReference type="NCBI Taxonomy" id="260995"/>
    <lineage>
        <taxon>Eukaryota</taxon>
        <taxon>Metazoa</taxon>
        <taxon>Chordata</taxon>
        <taxon>Craniata</taxon>
        <taxon>Vertebrata</taxon>
        <taxon>Euteleostomi</taxon>
        <taxon>Amphibia</taxon>
        <taxon>Gymnophiona</taxon>
        <taxon>Geotrypetes</taxon>
    </lineage>
</organism>
<evidence type="ECO:0000256" key="10">
    <source>
        <dbReference type="ARBA" id="ARBA00043201"/>
    </source>
</evidence>
<reference evidence="15" key="1">
    <citation type="submission" date="2025-08" db="UniProtKB">
        <authorList>
            <consortium name="RefSeq"/>
        </authorList>
    </citation>
    <scope>IDENTIFICATION</scope>
</reference>
<comment type="function">
    <text evidence="7">Binds and deliver cytosolic copper to the copper ATPase proteins. May be important in cellular antioxidant defense.</text>
</comment>
<evidence type="ECO:0000256" key="12">
    <source>
        <dbReference type="SAM" id="MobiDB-lite"/>
    </source>
</evidence>
<proteinExistence type="inferred from homology"/>
<keyword evidence="5" id="KW-0406">Ion transport</keyword>
<comment type="subunit">
    <text evidence="11">Homodimer. Interacts with ATP7B. Interacts with ATP7A. Interacts (via dimer form) with SLC31A1 (via C-terminal domain); this interaction improves ATOX1 stability and controls intracellular Cu(I) levels.</text>
</comment>
<dbReference type="GO" id="GO:0005829">
    <property type="term" value="C:cytosol"/>
    <property type="evidence" value="ECO:0007669"/>
    <property type="project" value="TreeGrafter"/>
</dbReference>
<gene>
    <name evidence="15" type="primary">ATOX1</name>
</gene>
<evidence type="ECO:0000256" key="5">
    <source>
        <dbReference type="ARBA" id="ARBA00023065"/>
    </source>
</evidence>
<dbReference type="KEGG" id="gsh:117351601"/>
<accession>A0A6P8Q7M5</accession>
<protein>
    <recommendedName>
        <fullName evidence="9">Copper transport protein ATOX1</fullName>
    </recommendedName>
    <alternativeName>
        <fullName evidence="10">Metal transport protein ATX1</fullName>
    </alternativeName>
</protein>
<evidence type="ECO:0000259" key="13">
    <source>
        <dbReference type="PROSITE" id="PS50846"/>
    </source>
</evidence>
<feature type="domain" description="HMA" evidence="13">
    <location>
        <begin position="82"/>
        <end position="145"/>
    </location>
</feature>
<comment type="similarity">
    <text evidence="8">Belongs to the ATX1 family.</text>
</comment>
<dbReference type="GO" id="GO:0046872">
    <property type="term" value="F:metal ion binding"/>
    <property type="evidence" value="ECO:0007669"/>
    <property type="project" value="UniProtKB-KW"/>
</dbReference>
<sequence>MSPADGSSAPGHRNLKAGATRWKRLTSPAKPLPTTGSRQRKQEPEQRSGEGGNPRGSGNRAARACSQPPIQGNGERGVQEGMPEQEFFVNMTCEGCSNAVTRVLSKLEGVQCFDIDLPNKKVMINSEHSVDKLLDTLKKTGMDVQFLGTK</sequence>
<keyword evidence="1" id="KW-0813">Transport</keyword>
<evidence type="ECO:0000256" key="8">
    <source>
        <dbReference type="ARBA" id="ARBA00038171"/>
    </source>
</evidence>
<dbReference type="RefSeq" id="XP_033782996.1">
    <property type="nucleotide sequence ID" value="XM_033927105.1"/>
</dbReference>
<evidence type="ECO:0000313" key="14">
    <source>
        <dbReference type="Proteomes" id="UP000515159"/>
    </source>
</evidence>
<dbReference type="GO" id="GO:0006825">
    <property type="term" value="P:copper ion transport"/>
    <property type="evidence" value="ECO:0007669"/>
    <property type="project" value="UniProtKB-KW"/>
</dbReference>
<evidence type="ECO:0000256" key="4">
    <source>
        <dbReference type="ARBA" id="ARBA00023008"/>
    </source>
</evidence>
<evidence type="ECO:0000256" key="9">
    <source>
        <dbReference type="ARBA" id="ARBA00040962"/>
    </source>
</evidence>
<evidence type="ECO:0000256" key="2">
    <source>
        <dbReference type="ARBA" id="ARBA00022723"/>
    </source>
</evidence>
<dbReference type="Gene3D" id="3.30.70.100">
    <property type="match status" value="1"/>
</dbReference>
<evidence type="ECO:0000256" key="6">
    <source>
        <dbReference type="ARBA" id="ARBA00023186"/>
    </source>
</evidence>
<evidence type="ECO:0000256" key="7">
    <source>
        <dbReference type="ARBA" id="ARBA00037651"/>
    </source>
</evidence>
<dbReference type="Pfam" id="PF00403">
    <property type="entry name" value="HMA"/>
    <property type="match status" value="1"/>
</dbReference>
<dbReference type="PANTHER" id="PTHR46365">
    <property type="entry name" value="COPPER TRANSPORT PROTEIN ATOX1"/>
    <property type="match status" value="1"/>
</dbReference>
<dbReference type="InterPro" id="IPR006121">
    <property type="entry name" value="HMA_dom"/>
</dbReference>
<keyword evidence="4" id="KW-0186">Copper</keyword>
<dbReference type="InParanoid" id="A0A6P8Q7M5"/>
<dbReference type="OrthoDB" id="689350at2759"/>
<keyword evidence="2" id="KW-0479">Metal-binding</keyword>
<dbReference type="CTD" id="475"/>
<dbReference type="PROSITE" id="PS50846">
    <property type="entry name" value="HMA_2"/>
    <property type="match status" value="1"/>
</dbReference>
<keyword evidence="6" id="KW-0143">Chaperone</keyword>
<dbReference type="AlphaFoldDB" id="A0A6P8Q7M5"/>
<dbReference type="GO" id="GO:0016531">
    <property type="term" value="F:copper chaperone activity"/>
    <property type="evidence" value="ECO:0007669"/>
    <property type="project" value="TreeGrafter"/>
</dbReference>
<name>A0A6P8Q7M5_GEOSA</name>
<dbReference type="GeneID" id="117351601"/>
<evidence type="ECO:0000256" key="3">
    <source>
        <dbReference type="ARBA" id="ARBA00022796"/>
    </source>
</evidence>
<evidence type="ECO:0000256" key="11">
    <source>
        <dbReference type="ARBA" id="ARBA00046351"/>
    </source>
</evidence>
<dbReference type="Proteomes" id="UP000515159">
    <property type="component" value="Chromosome 18"/>
</dbReference>
<dbReference type="PANTHER" id="PTHR46365:SF1">
    <property type="entry name" value="COPPER TRANSPORT PROTEIN ATOX1"/>
    <property type="match status" value="1"/>
</dbReference>
<feature type="region of interest" description="Disordered" evidence="12">
    <location>
        <begin position="1"/>
        <end position="78"/>
    </location>
</feature>
<keyword evidence="3" id="KW-0187">Copper transport</keyword>
<evidence type="ECO:0000256" key="1">
    <source>
        <dbReference type="ARBA" id="ARBA00022448"/>
    </source>
</evidence>
<dbReference type="InterPro" id="IPR036163">
    <property type="entry name" value="HMA_dom_sf"/>
</dbReference>
<evidence type="ECO:0000313" key="15">
    <source>
        <dbReference type="RefSeq" id="XP_033782996.1"/>
    </source>
</evidence>
<dbReference type="CDD" id="cd00371">
    <property type="entry name" value="HMA"/>
    <property type="match status" value="1"/>
</dbReference>
<dbReference type="InterPro" id="IPR051881">
    <property type="entry name" value="Copper_transport_ATOX1-like"/>
</dbReference>
<dbReference type="FunFam" id="3.30.70.100:FF:000008">
    <property type="entry name" value="Copper transport protein ATOX1"/>
    <property type="match status" value="1"/>
</dbReference>
<keyword evidence="14" id="KW-1185">Reference proteome</keyword>